<feature type="region of interest" description="Disordered" evidence="9">
    <location>
        <begin position="170"/>
        <end position="204"/>
    </location>
</feature>
<protein>
    <recommendedName>
        <fullName evidence="3 8">Mediator of RNA polymerase II transcription subunit 7</fullName>
    </recommendedName>
</protein>
<dbReference type="GO" id="GO:0070847">
    <property type="term" value="C:core mediator complex"/>
    <property type="evidence" value="ECO:0007669"/>
    <property type="project" value="TreeGrafter"/>
</dbReference>
<dbReference type="GO" id="GO:0003712">
    <property type="term" value="F:transcription coregulator activity"/>
    <property type="evidence" value="ECO:0007669"/>
    <property type="project" value="InterPro"/>
</dbReference>
<evidence type="ECO:0000256" key="8">
    <source>
        <dbReference type="RuleBase" id="RU364060"/>
    </source>
</evidence>
<evidence type="ECO:0000313" key="11">
    <source>
        <dbReference type="Proteomes" id="UP001214603"/>
    </source>
</evidence>
<dbReference type="GO" id="GO:0006357">
    <property type="term" value="P:regulation of transcription by RNA polymerase II"/>
    <property type="evidence" value="ECO:0007669"/>
    <property type="project" value="InterPro"/>
</dbReference>
<reference evidence="10" key="1">
    <citation type="submission" date="2023-03" db="EMBL/GenBank/DDBJ databases">
        <title>Mating type loci evolution in Malassezia.</title>
        <authorList>
            <person name="Coelho M.A."/>
        </authorList>
    </citation>
    <scope>NUCLEOTIDE SEQUENCE</scope>
    <source>
        <strain evidence="10">CBS 7876</strain>
    </source>
</reference>
<evidence type="ECO:0000256" key="5">
    <source>
        <dbReference type="ARBA" id="ARBA00023159"/>
    </source>
</evidence>
<evidence type="ECO:0000256" key="6">
    <source>
        <dbReference type="ARBA" id="ARBA00023163"/>
    </source>
</evidence>
<comment type="function">
    <text evidence="8">Component of the Mediator complex, a coactivator involved in the regulated transcription of nearly all RNA polymerase II-dependent genes. Mediator functions as a bridge to convey information from gene-specific regulatory proteins to the basal RNA polymerase II transcription machinery.</text>
</comment>
<feature type="compositionally biased region" description="Gly residues" evidence="9">
    <location>
        <begin position="180"/>
        <end position="196"/>
    </location>
</feature>
<accession>A0AAF0ITV2</accession>
<dbReference type="InterPro" id="IPR037212">
    <property type="entry name" value="Med7/Med21-like"/>
</dbReference>
<keyword evidence="11" id="KW-1185">Reference proteome</keyword>
<keyword evidence="5 8" id="KW-0010">Activator</keyword>
<evidence type="ECO:0000256" key="1">
    <source>
        <dbReference type="ARBA" id="ARBA00004123"/>
    </source>
</evidence>
<dbReference type="PANTHER" id="PTHR21428:SF11">
    <property type="entry name" value="MEDIATOR OF RNA POLYMERASE II TRANSCRIPTION SUBUNIT 7"/>
    <property type="match status" value="1"/>
</dbReference>
<evidence type="ECO:0000256" key="3">
    <source>
        <dbReference type="ARBA" id="ARBA00020631"/>
    </source>
</evidence>
<dbReference type="Pfam" id="PF05983">
    <property type="entry name" value="Med7"/>
    <property type="match status" value="1"/>
</dbReference>
<evidence type="ECO:0000256" key="7">
    <source>
        <dbReference type="ARBA" id="ARBA00023242"/>
    </source>
</evidence>
<evidence type="ECO:0000256" key="4">
    <source>
        <dbReference type="ARBA" id="ARBA00023015"/>
    </source>
</evidence>
<dbReference type="InterPro" id="IPR044888">
    <property type="entry name" value="Mediatior_Med7_sf"/>
</dbReference>
<dbReference type="GO" id="GO:0016592">
    <property type="term" value="C:mediator complex"/>
    <property type="evidence" value="ECO:0007669"/>
    <property type="project" value="InterPro"/>
</dbReference>
<comment type="subcellular location">
    <subcellularLocation>
        <location evidence="1 8">Nucleus</location>
    </subcellularLocation>
</comment>
<organism evidence="10 11">
    <name type="scientific">Malassezia obtusa</name>
    <dbReference type="NCBI Taxonomy" id="76774"/>
    <lineage>
        <taxon>Eukaryota</taxon>
        <taxon>Fungi</taxon>
        <taxon>Dikarya</taxon>
        <taxon>Basidiomycota</taxon>
        <taxon>Ustilaginomycotina</taxon>
        <taxon>Malasseziomycetes</taxon>
        <taxon>Malasseziales</taxon>
        <taxon>Malasseziaceae</taxon>
        <taxon>Malassezia</taxon>
    </lineage>
</organism>
<dbReference type="Proteomes" id="UP001214603">
    <property type="component" value="Chromosome 5"/>
</dbReference>
<evidence type="ECO:0000256" key="2">
    <source>
        <dbReference type="ARBA" id="ARBA00009994"/>
    </source>
</evidence>
<keyword evidence="7 8" id="KW-0539">Nucleus</keyword>
<gene>
    <name evidence="10" type="ORF">MOBT1_002492</name>
</gene>
<dbReference type="InterPro" id="IPR009244">
    <property type="entry name" value="Mediatior_Med7"/>
</dbReference>
<keyword evidence="4 8" id="KW-0805">Transcription regulation</keyword>
<dbReference type="Gene3D" id="6.10.140.1520">
    <property type="match status" value="1"/>
</dbReference>
<sequence length="272" mass="29437">MADDAGGEVPGNTSVFPPPPAVYAQYTEENVLWLRVLEDELRRTGQRDAYAAMPPDERRALQTQLLTDAAARAPGDGALPAPPDADLHELMPPRVAWIEEDGGFQLFGQRWPIPETTPRLDELGIPRLFPEEPFDRAAALQTLLHTLLLTYMQLTSDLLRPIQPYTPVGPPRGAAAANDGGAGEGGAGAGGAGADGADGAPEAPTTRIQDHLRHLETAVINFQYLVNQLRPVQASASLEQLLAQQVARRERQTRLLRAKSAAIREEIARLSL</sequence>
<dbReference type="SUPFAM" id="SSF140718">
    <property type="entry name" value="Mediator hinge subcomplex-like"/>
    <property type="match status" value="1"/>
</dbReference>
<dbReference type="EMBL" id="CP119938">
    <property type="protein sequence ID" value="WFD03798.1"/>
    <property type="molecule type" value="Genomic_DNA"/>
</dbReference>
<keyword evidence="6 8" id="KW-0804">Transcription</keyword>
<proteinExistence type="inferred from homology"/>
<dbReference type="Gene3D" id="6.10.140.200">
    <property type="match status" value="1"/>
</dbReference>
<evidence type="ECO:0000256" key="9">
    <source>
        <dbReference type="SAM" id="MobiDB-lite"/>
    </source>
</evidence>
<dbReference type="AlphaFoldDB" id="A0AAF0ITV2"/>
<evidence type="ECO:0000313" key="10">
    <source>
        <dbReference type="EMBL" id="WFD03798.1"/>
    </source>
</evidence>
<dbReference type="PANTHER" id="PTHR21428">
    <property type="entry name" value="MEDIATOR OF RNA POLYMERASE II TRANSCRIPTION SUBUNIT 7"/>
    <property type="match status" value="1"/>
</dbReference>
<comment type="similarity">
    <text evidence="2 8">Belongs to the Mediator complex subunit 7 family.</text>
</comment>
<name>A0AAF0ITV2_9BASI</name>
<comment type="subunit">
    <text evidence="8">Component of the Mediator complex.</text>
</comment>